<accession>A0ABV6BFD3</accession>
<dbReference type="Proteomes" id="UP001589813">
    <property type="component" value="Unassembled WGS sequence"/>
</dbReference>
<dbReference type="Pfam" id="PF03808">
    <property type="entry name" value="Glyco_tran_WecG"/>
    <property type="match status" value="1"/>
</dbReference>
<dbReference type="EMBL" id="JBHLXP010000001">
    <property type="protein sequence ID" value="MFC0048757.1"/>
    <property type="molecule type" value="Genomic_DNA"/>
</dbReference>
<reference evidence="3 4" key="1">
    <citation type="submission" date="2024-09" db="EMBL/GenBank/DDBJ databases">
        <authorList>
            <person name="Sun Q."/>
            <person name="Mori K."/>
        </authorList>
    </citation>
    <scope>NUCLEOTIDE SEQUENCE [LARGE SCALE GENOMIC DNA]</scope>
    <source>
        <strain evidence="3 4">KCTC 23315</strain>
    </source>
</reference>
<sequence>MTGQFSAGLVMRTQVRAQSMPSLVSELVSRAKRQVSTRLYLANVHMLMEAADDPAFAEVLARSDFVLADGKPLCWWQRLVNGISCPQLRGIDLVLALCRRAAAEGLRVGIYGGHAEADLQSAVHRLQQLVPGLLVCYQHAPSWQPYPASAEPQQLQLMQQAQLDIILVALGCPKQEVWIDQYSAQLPALQLGIGAVVDFLSGRRRQAPRWVQRLALEWLYRWLQEPRRLAPRYLKHNPRFLICLCRAWWQQHSR</sequence>
<dbReference type="RefSeq" id="WP_377243233.1">
    <property type="nucleotide sequence ID" value="NZ_JBHLXP010000001.1"/>
</dbReference>
<gene>
    <name evidence="3" type="ORF">ACFFJP_10720</name>
</gene>
<comment type="caution">
    <text evidence="3">The sequence shown here is derived from an EMBL/GenBank/DDBJ whole genome shotgun (WGS) entry which is preliminary data.</text>
</comment>
<evidence type="ECO:0000313" key="3">
    <source>
        <dbReference type="EMBL" id="MFC0048757.1"/>
    </source>
</evidence>
<dbReference type="NCBIfam" id="TIGR00696">
    <property type="entry name" value="wecG_tagA_cpsF"/>
    <property type="match status" value="1"/>
</dbReference>
<dbReference type="PANTHER" id="PTHR34136">
    <property type="match status" value="1"/>
</dbReference>
<protein>
    <submittedName>
        <fullName evidence="3">WecB/TagA/CpsF family glycosyltransferase</fullName>
    </submittedName>
</protein>
<evidence type="ECO:0000313" key="4">
    <source>
        <dbReference type="Proteomes" id="UP001589813"/>
    </source>
</evidence>
<keyword evidence="2" id="KW-0808">Transferase</keyword>
<dbReference type="InterPro" id="IPR004629">
    <property type="entry name" value="WecG_TagA_CpsF"/>
</dbReference>
<dbReference type="PANTHER" id="PTHR34136:SF1">
    <property type="entry name" value="UDP-N-ACETYL-D-MANNOSAMINURONIC ACID TRANSFERASE"/>
    <property type="match status" value="1"/>
</dbReference>
<organism evidence="3 4">
    <name type="scientific">Rheinheimera tilapiae</name>
    <dbReference type="NCBI Taxonomy" id="875043"/>
    <lineage>
        <taxon>Bacteria</taxon>
        <taxon>Pseudomonadati</taxon>
        <taxon>Pseudomonadota</taxon>
        <taxon>Gammaproteobacteria</taxon>
        <taxon>Chromatiales</taxon>
        <taxon>Chromatiaceae</taxon>
        <taxon>Rheinheimera</taxon>
    </lineage>
</organism>
<keyword evidence="4" id="KW-1185">Reference proteome</keyword>
<proteinExistence type="predicted"/>
<evidence type="ECO:0000256" key="1">
    <source>
        <dbReference type="ARBA" id="ARBA00022676"/>
    </source>
</evidence>
<evidence type="ECO:0000256" key="2">
    <source>
        <dbReference type="ARBA" id="ARBA00022679"/>
    </source>
</evidence>
<name>A0ABV6BFD3_9GAMM</name>
<dbReference type="CDD" id="cd06533">
    <property type="entry name" value="Glyco_transf_WecG_TagA"/>
    <property type="match status" value="1"/>
</dbReference>
<keyword evidence="1" id="KW-0328">Glycosyltransferase</keyword>